<dbReference type="Proteomes" id="UP000218209">
    <property type="component" value="Unassembled WGS sequence"/>
</dbReference>
<name>A0A1X6P7H6_PORUM</name>
<reference evidence="1 2" key="1">
    <citation type="submission" date="2017-03" db="EMBL/GenBank/DDBJ databases">
        <title>WGS assembly of Porphyra umbilicalis.</title>
        <authorList>
            <person name="Brawley S.H."/>
            <person name="Blouin N.A."/>
            <person name="Ficko-Blean E."/>
            <person name="Wheeler G.L."/>
            <person name="Lohr M."/>
            <person name="Goodson H.V."/>
            <person name="Jenkins J.W."/>
            <person name="Blaby-Haas C.E."/>
            <person name="Helliwell K.E."/>
            <person name="Chan C."/>
            <person name="Marriage T."/>
            <person name="Bhattacharya D."/>
            <person name="Klein A.S."/>
            <person name="Badis Y."/>
            <person name="Brodie J."/>
            <person name="Cao Y."/>
            <person name="Collen J."/>
            <person name="Dittami S.M."/>
            <person name="Gachon C.M."/>
            <person name="Green B.R."/>
            <person name="Karpowicz S."/>
            <person name="Kim J.W."/>
            <person name="Kudahl U."/>
            <person name="Lin S."/>
            <person name="Michel G."/>
            <person name="Mittag M."/>
            <person name="Olson B.J."/>
            <person name="Pangilinan J."/>
            <person name="Peng Y."/>
            <person name="Qiu H."/>
            <person name="Shu S."/>
            <person name="Singer J.T."/>
            <person name="Smith A.G."/>
            <person name="Sprecher B.N."/>
            <person name="Wagner V."/>
            <person name="Wang W."/>
            <person name="Wang Z.-Y."/>
            <person name="Yan J."/>
            <person name="Yarish C."/>
            <person name="Zoeuner-Riek S."/>
            <person name="Zhuang Y."/>
            <person name="Zou Y."/>
            <person name="Lindquist E.A."/>
            <person name="Grimwood J."/>
            <person name="Barry K."/>
            <person name="Rokhsar D.S."/>
            <person name="Schmutz J."/>
            <person name="Stiller J.W."/>
            <person name="Grossman A.R."/>
            <person name="Prochnik S.E."/>
        </authorList>
    </citation>
    <scope>NUCLEOTIDE SEQUENCE [LARGE SCALE GENOMIC DNA]</scope>
    <source>
        <strain evidence="1">4086291</strain>
    </source>
</reference>
<dbReference type="CDD" id="cd06257">
    <property type="entry name" value="DnaJ"/>
    <property type="match status" value="1"/>
</dbReference>
<accession>A0A1X6P7H6</accession>
<evidence type="ECO:0000313" key="1">
    <source>
        <dbReference type="EMBL" id="OSX76804.1"/>
    </source>
</evidence>
<proteinExistence type="predicted"/>
<dbReference type="AlphaFoldDB" id="A0A1X6P7H6"/>
<dbReference type="OrthoDB" id="1319at2759"/>
<dbReference type="InterPro" id="IPR036869">
    <property type="entry name" value="J_dom_sf"/>
</dbReference>
<dbReference type="Gene3D" id="1.10.287.110">
    <property type="entry name" value="DnaJ domain"/>
    <property type="match status" value="1"/>
</dbReference>
<dbReference type="InterPro" id="IPR001623">
    <property type="entry name" value="DnaJ_domain"/>
</dbReference>
<protein>
    <recommendedName>
        <fullName evidence="3">J domain-containing protein</fullName>
    </recommendedName>
</protein>
<dbReference type="Gene3D" id="3.90.930.1">
    <property type="match status" value="1"/>
</dbReference>
<gene>
    <name evidence="1" type="ORF">BU14_0176s0046</name>
</gene>
<evidence type="ECO:0008006" key="3">
    <source>
        <dbReference type="Google" id="ProtNLM"/>
    </source>
</evidence>
<sequence>MAEKTAESMDQALVERVGKLDLHASPLEDLQLARVITRKQQALTFYGYSSDNDNSDADEEDGRMYTRRERHDNGNMRYLKTYQNAVDALGRPYERLVEEKHFDVDGVCRVDVHFALGQSYLYRKHYFANQRLKSESVFWVEDEVTMACVKNGWWRQYYESGNVASEMQYDQHGIRIGFCKRYAPDGVIEWVKDYTKDYNERLAAFNRRKGELSLSVMEAAKELGFAELPATVKEVNSVYRTKCAPVHPDKTPDPDATEVFISLSRARDVLIAYFEKKDSGAAGKSNGTA</sequence>
<dbReference type="SUPFAM" id="SSF46565">
    <property type="entry name" value="Chaperone J-domain"/>
    <property type="match status" value="1"/>
</dbReference>
<organism evidence="1 2">
    <name type="scientific">Porphyra umbilicalis</name>
    <name type="common">Purple laver</name>
    <name type="synonym">Red alga</name>
    <dbReference type="NCBI Taxonomy" id="2786"/>
    <lineage>
        <taxon>Eukaryota</taxon>
        <taxon>Rhodophyta</taxon>
        <taxon>Bangiophyceae</taxon>
        <taxon>Bangiales</taxon>
        <taxon>Bangiaceae</taxon>
        <taxon>Porphyra</taxon>
    </lineage>
</organism>
<evidence type="ECO:0000313" key="2">
    <source>
        <dbReference type="Proteomes" id="UP000218209"/>
    </source>
</evidence>
<keyword evidence="2" id="KW-1185">Reference proteome</keyword>
<dbReference type="EMBL" id="KV918856">
    <property type="protein sequence ID" value="OSX76804.1"/>
    <property type="molecule type" value="Genomic_DNA"/>
</dbReference>